<proteinExistence type="predicted"/>
<comment type="caution">
    <text evidence="1">The sequence shown here is derived from an EMBL/GenBank/DDBJ whole genome shotgun (WGS) entry which is preliminary data.</text>
</comment>
<gene>
    <name evidence="1" type="ORF">DPM35_27435</name>
</gene>
<dbReference type="AlphaFoldDB" id="A0A330GM75"/>
<reference evidence="2" key="1">
    <citation type="submission" date="2018-06" db="EMBL/GenBank/DDBJ databases">
        <authorList>
            <person name="Helene L.C."/>
            <person name="Dall'Agnol R."/>
            <person name="Delamuta J.R."/>
            <person name="Hungria M."/>
        </authorList>
    </citation>
    <scope>NUCLEOTIDE SEQUENCE [LARGE SCALE GENOMIC DNA]</scope>
    <source>
        <strain evidence="2">CNPSo 3140</strain>
    </source>
</reference>
<reference evidence="1 2" key="2">
    <citation type="submission" date="2018-07" db="EMBL/GenBank/DDBJ databases">
        <title>Diversity of Mesorhizobium strains in Brazil.</title>
        <authorList>
            <person name="Helene L.C.F."/>
            <person name="Dall'Agnol R."/>
            <person name="Delamuta J.R.M."/>
            <person name="Hungria M."/>
        </authorList>
    </citation>
    <scope>NUCLEOTIDE SEQUENCE [LARGE SCALE GENOMIC DNA]</scope>
    <source>
        <strain evidence="1 2">CNPSo 3140</strain>
    </source>
</reference>
<evidence type="ECO:0000313" key="1">
    <source>
        <dbReference type="EMBL" id="RAZ72532.1"/>
    </source>
</evidence>
<dbReference type="OrthoDB" id="9796786at2"/>
<evidence type="ECO:0000313" key="2">
    <source>
        <dbReference type="Proteomes" id="UP000251956"/>
    </source>
</evidence>
<name>A0A330GM75_9HYPH</name>
<accession>A0A330GM75</accession>
<keyword evidence="2" id="KW-1185">Reference proteome</keyword>
<dbReference type="Proteomes" id="UP000251956">
    <property type="component" value="Unassembled WGS sequence"/>
</dbReference>
<sequence>MENIRPINNEYDWAIAEIARYFDNEPVADSPEAYRFDVLATLIEAYETKHYPIGAK</sequence>
<organism evidence="1 2">
    <name type="scientific">Mesorhizobium atlanticum</name>
    <dbReference type="NCBI Taxonomy" id="2233532"/>
    <lineage>
        <taxon>Bacteria</taxon>
        <taxon>Pseudomonadati</taxon>
        <taxon>Pseudomonadota</taxon>
        <taxon>Alphaproteobacteria</taxon>
        <taxon>Hyphomicrobiales</taxon>
        <taxon>Phyllobacteriaceae</taxon>
        <taxon>Mesorhizobium</taxon>
    </lineage>
</organism>
<dbReference type="RefSeq" id="WP_112130310.1">
    <property type="nucleotide sequence ID" value="NZ_QMBQ01000010.1"/>
</dbReference>
<dbReference type="EMBL" id="QMBQ01000010">
    <property type="protein sequence ID" value="RAZ72532.1"/>
    <property type="molecule type" value="Genomic_DNA"/>
</dbReference>
<protein>
    <submittedName>
        <fullName evidence="1">Transcriptional regulator</fullName>
    </submittedName>
</protein>